<evidence type="ECO:0000256" key="9">
    <source>
        <dbReference type="RuleBase" id="RU000461"/>
    </source>
</evidence>
<evidence type="ECO:0000256" key="8">
    <source>
        <dbReference type="PIRSR" id="PIRSR602401-1"/>
    </source>
</evidence>
<evidence type="ECO:0000256" key="5">
    <source>
        <dbReference type="ARBA" id="ARBA00023002"/>
    </source>
</evidence>
<dbReference type="OrthoDB" id="1470350at2759"/>
<dbReference type="InterPro" id="IPR036396">
    <property type="entry name" value="Cyt_P450_sf"/>
</dbReference>
<dbReference type="GO" id="GO:0016705">
    <property type="term" value="F:oxidoreductase activity, acting on paired donors, with incorporation or reduction of molecular oxygen"/>
    <property type="evidence" value="ECO:0007669"/>
    <property type="project" value="InterPro"/>
</dbReference>
<dbReference type="GO" id="GO:0005506">
    <property type="term" value="F:iron ion binding"/>
    <property type="evidence" value="ECO:0007669"/>
    <property type="project" value="InterPro"/>
</dbReference>
<proteinExistence type="inferred from homology"/>
<keyword evidence="3 8" id="KW-0349">Heme</keyword>
<evidence type="ECO:0000256" key="6">
    <source>
        <dbReference type="ARBA" id="ARBA00023004"/>
    </source>
</evidence>
<dbReference type="InterPro" id="IPR050476">
    <property type="entry name" value="Insect_CytP450_Detox"/>
</dbReference>
<dbReference type="PRINTS" id="PR00385">
    <property type="entry name" value="P450"/>
</dbReference>
<keyword evidence="7 9" id="KW-0503">Monooxygenase</keyword>
<comment type="similarity">
    <text evidence="2 9">Belongs to the cytochrome P450 family.</text>
</comment>
<evidence type="ECO:0000256" key="7">
    <source>
        <dbReference type="ARBA" id="ARBA00023033"/>
    </source>
</evidence>
<reference evidence="10 11" key="1">
    <citation type="journal article" date="2019" name="Nat. Ecol. Evol.">
        <title>Megaphylogeny resolves global patterns of mushroom evolution.</title>
        <authorList>
            <person name="Varga T."/>
            <person name="Krizsan K."/>
            <person name="Foldi C."/>
            <person name="Dima B."/>
            <person name="Sanchez-Garcia M."/>
            <person name="Sanchez-Ramirez S."/>
            <person name="Szollosi G.J."/>
            <person name="Szarkandi J.G."/>
            <person name="Papp V."/>
            <person name="Albert L."/>
            <person name="Andreopoulos W."/>
            <person name="Angelini C."/>
            <person name="Antonin V."/>
            <person name="Barry K.W."/>
            <person name="Bougher N.L."/>
            <person name="Buchanan P."/>
            <person name="Buyck B."/>
            <person name="Bense V."/>
            <person name="Catcheside P."/>
            <person name="Chovatia M."/>
            <person name="Cooper J."/>
            <person name="Damon W."/>
            <person name="Desjardin D."/>
            <person name="Finy P."/>
            <person name="Geml J."/>
            <person name="Haridas S."/>
            <person name="Hughes K."/>
            <person name="Justo A."/>
            <person name="Karasinski D."/>
            <person name="Kautmanova I."/>
            <person name="Kiss B."/>
            <person name="Kocsube S."/>
            <person name="Kotiranta H."/>
            <person name="LaButti K.M."/>
            <person name="Lechner B.E."/>
            <person name="Liimatainen K."/>
            <person name="Lipzen A."/>
            <person name="Lukacs Z."/>
            <person name="Mihaltcheva S."/>
            <person name="Morgado L.N."/>
            <person name="Niskanen T."/>
            <person name="Noordeloos M.E."/>
            <person name="Ohm R.A."/>
            <person name="Ortiz-Santana B."/>
            <person name="Ovrebo C."/>
            <person name="Racz N."/>
            <person name="Riley R."/>
            <person name="Savchenko A."/>
            <person name="Shiryaev A."/>
            <person name="Soop K."/>
            <person name="Spirin V."/>
            <person name="Szebenyi C."/>
            <person name="Tomsovsky M."/>
            <person name="Tulloss R.E."/>
            <person name="Uehling J."/>
            <person name="Grigoriev I.V."/>
            <person name="Vagvolgyi C."/>
            <person name="Papp T."/>
            <person name="Martin F.M."/>
            <person name="Miettinen O."/>
            <person name="Hibbett D.S."/>
            <person name="Nagy L.G."/>
        </authorList>
    </citation>
    <scope>NUCLEOTIDE SEQUENCE [LARGE SCALE GENOMIC DNA]</scope>
    <source>
        <strain evidence="10 11">CBS 962.96</strain>
    </source>
</reference>
<feature type="binding site" description="axial binding residue" evidence="8">
    <location>
        <position position="542"/>
    </location>
    <ligand>
        <name>heme</name>
        <dbReference type="ChEBI" id="CHEBI:30413"/>
    </ligand>
    <ligandPart>
        <name>Fe</name>
        <dbReference type="ChEBI" id="CHEBI:18248"/>
    </ligandPart>
</feature>
<dbReference type="SUPFAM" id="SSF48264">
    <property type="entry name" value="Cytochrome P450"/>
    <property type="match status" value="1"/>
</dbReference>
<dbReference type="GO" id="GO:0004497">
    <property type="term" value="F:monooxygenase activity"/>
    <property type="evidence" value="ECO:0007669"/>
    <property type="project" value="UniProtKB-KW"/>
</dbReference>
<evidence type="ECO:0000256" key="4">
    <source>
        <dbReference type="ARBA" id="ARBA00022723"/>
    </source>
</evidence>
<dbReference type="Pfam" id="PF00067">
    <property type="entry name" value="p450"/>
    <property type="match status" value="1"/>
</dbReference>
<dbReference type="InterPro" id="IPR001128">
    <property type="entry name" value="Cyt_P450"/>
</dbReference>
<organism evidence="10 11">
    <name type="scientific">Dendrothele bispora (strain CBS 962.96)</name>
    <dbReference type="NCBI Taxonomy" id="1314807"/>
    <lineage>
        <taxon>Eukaryota</taxon>
        <taxon>Fungi</taxon>
        <taxon>Dikarya</taxon>
        <taxon>Basidiomycota</taxon>
        <taxon>Agaricomycotina</taxon>
        <taxon>Agaricomycetes</taxon>
        <taxon>Agaricomycetidae</taxon>
        <taxon>Agaricales</taxon>
        <taxon>Agaricales incertae sedis</taxon>
        <taxon>Dendrothele</taxon>
    </lineage>
</organism>
<evidence type="ECO:0000313" key="11">
    <source>
        <dbReference type="Proteomes" id="UP000297245"/>
    </source>
</evidence>
<keyword evidence="11" id="KW-1185">Reference proteome</keyword>
<gene>
    <name evidence="10" type="ORF">K435DRAFT_964811</name>
</gene>
<dbReference type="EMBL" id="ML179132">
    <property type="protein sequence ID" value="THU98705.1"/>
    <property type="molecule type" value="Genomic_DNA"/>
</dbReference>
<sequence>MSLQQLLYTFGLGAIILWIARTWTQYRAVTSIESIRRVHGLTTFFPKDSFISGLLGSSSTIVLGPLHLWNNKRQWYEVSGWDLSAAISLFPRVRKTWIVSDPVLFKRITSSRIEFPKSTEQYVMLRVFGKNILTEEGDEWKKYKRICAPAFSESNNRLVWDCSLRIMSEFFEEVWLCNMTKSDTEVIIEDFKIPCTQFALRVIVAAAFGQLLSWKRVDTSYTSFSNLPVQFQDHLKSSTTSVTDAGMTIEQIFEIISEDFVLKLILPNWVFRNAESKLWPFGEKLRRKVISVRKAFDGLDVYMKDIITTRYSGVSTSGNSLMNAASKKKADLFTNLIEANESNGEPLRDGSVWDSVLGEYVQADGLKSNEASQLTEIEGAKLDNTELMGNIFIFLLAGHETTAHSVSYALALLALYQDEQQKLYQHIISVCPNGQLPKYEDLPCLTRTMAVMQETLRLFPPVIVVPKTSAEDTVFVVKNHASKEELKIPVEKGDQIVLHAVGVHYNSNYWNNPMEFKPDRFMPGSNWPRDAYVPFSTGARSCMGRRFAEVEGVAIITMLILKYHVKIKEEDRFKNETFEQRKERILESRNGLTLTPLQIPLVFTQRA</sequence>
<protein>
    <submittedName>
        <fullName evidence="10">Cytochrome P450</fullName>
    </submittedName>
</protein>
<dbReference type="InterPro" id="IPR002401">
    <property type="entry name" value="Cyt_P450_E_grp-I"/>
</dbReference>
<dbReference type="Gene3D" id="1.10.630.10">
    <property type="entry name" value="Cytochrome P450"/>
    <property type="match status" value="1"/>
</dbReference>
<dbReference type="PANTHER" id="PTHR24292:SF102">
    <property type="entry name" value="CYTOCHROME P450 FAMILY-RELATED"/>
    <property type="match status" value="1"/>
</dbReference>
<dbReference type="InterPro" id="IPR017972">
    <property type="entry name" value="Cyt_P450_CS"/>
</dbReference>
<dbReference type="Proteomes" id="UP000297245">
    <property type="component" value="Unassembled WGS sequence"/>
</dbReference>
<keyword evidence="6 8" id="KW-0408">Iron</keyword>
<dbReference type="PANTHER" id="PTHR24292">
    <property type="entry name" value="CYTOCHROME P450"/>
    <property type="match status" value="1"/>
</dbReference>
<evidence type="ECO:0000313" key="10">
    <source>
        <dbReference type="EMBL" id="THU98705.1"/>
    </source>
</evidence>
<dbReference type="AlphaFoldDB" id="A0A4V6T5H8"/>
<evidence type="ECO:0000256" key="1">
    <source>
        <dbReference type="ARBA" id="ARBA00001971"/>
    </source>
</evidence>
<evidence type="ECO:0000256" key="3">
    <source>
        <dbReference type="ARBA" id="ARBA00022617"/>
    </source>
</evidence>
<keyword evidence="5 9" id="KW-0560">Oxidoreductase</keyword>
<keyword evidence="4 8" id="KW-0479">Metal-binding</keyword>
<dbReference type="PRINTS" id="PR00463">
    <property type="entry name" value="EP450I"/>
</dbReference>
<name>A0A4V6T5H8_DENBC</name>
<evidence type="ECO:0000256" key="2">
    <source>
        <dbReference type="ARBA" id="ARBA00010617"/>
    </source>
</evidence>
<comment type="cofactor">
    <cofactor evidence="1 8">
        <name>heme</name>
        <dbReference type="ChEBI" id="CHEBI:30413"/>
    </cofactor>
</comment>
<dbReference type="PROSITE" id="PS00086">
    <property type="entry name" value="CYTOCHROME_P450"/>
    <property type="match status" value="1"/>
</dbReference>
<dbReference type="GO" id="GO:0020037">
    <property type="term" value="F:heme binding"/>
    <property type="evidence" value="ECO:0007669"/>
    <property type="project" value="InterPro"/>
</dbReference>
<accession>A0A4V6T5H8</accession>